<gene>
    <name evidence="1" type="ORF">BDR25DRAFT_99991</name>
</gene>
<name>A0ACB6R7F4_9PLEO</name>
<dbReference type="Proteomes" id="UP000799755">
    <property type="component" value="Unassembled WGS sequence"/>
</dbReference>
<protein>
    <submittedName>
        <fullName evidence="1">Uncharacterized protein</fullName>
    </submittedName>
</protein>
<proteinExistence type="predicted"/>
<organism evidence="1 2">
    <name type="scientific">Lindgomyces ingoldianus</name>
    <dbReference type="NCBI Taxonomy" id="673940"/>
    <lineage>
        <taxon>Eukaryota</taxon>
        <taxon>Fungi</taxon>
        <taxon>Dikarya</taxon>
        <taxon>Ascomycota</taxon>
        <taxon>Pezizomycotina</taxon>
        <taxon>Dothideomycetes</taxon>
        <taxon>Pleosporomycetidae</taxon>
        <taxon>Pleosporales</taxon>
        <taxon>Lindgomycetaceae</taxon>
        <taxon>Lindgomyces</taxon>
    </lineage>
</organism>
<evidence type="ECO:0000313" key="2">
    <source>
        <dbReference type="Proteomes" id="UP000799755"/>
    </source>
</evidence>
<dbReference type="EMBL" id="MU003496">
    <property type="protein sequence ID" value="KAF2475111.1"/>
    <property type="molecule type" value="Genomic_DNA"/>
</dbReference>
<keyword evidence="2" id="KW-1185">Reference proteome</keyword>
<reference evidence="1" key="1">
    <citation type="journal article" date="2020" name="Stud. Mycol.">
        <title>101 Dothideomycetes genomes: a test case for predicting lifestyles and emergence of pathogens.</title>
        <authorList>
            <person name="Haridas S."/>
            <person name="Albert R."/>
            <person name="Binder M."/>
            <person name="Bloem J."/>
            <person name="Labutti K."/>
            <person name="Salamov A."/>
            <person name="Andreopoulos B."/>
            <person name="Baker S."/>
            <person name="Barry K."/>
            <person name="Bills G."/>
            <person name="Bluhm B."/>
            <person name="Cannon C."/>
            <person name="Castanera R."/>
            <person name="Culley D."/>
            <person name="Daum C."/>
            <person name="Ezra D."/>
            <person name="Gonzalez J."/>
            <person name="Henrissat B."/>
            <person name="Kuo A."/>
            <person name="Liang C."/>
            <person name="Lipzen A."/>
            <person name="Lutzoni F."/>
            <person name="Magnuson J."/>
            <person name="Mondo S."/>
            <person name="Nolan M."/>
            <person name="Ohm R."/>
            <person name="Pangilinan J."/>
            <person name="Park H.-J."/>
            <person name="Ramirez L."/>
            <person name="Alfaro M."/>
            <person name="Sun H."/>
            <person name="Tritt A."/>
            <person name="Yoshinaga Y."/>
            <person name="Zwiers L.-H."/>
            <person name="Turgeon B."/>
            <person name="Goodwin S."/>
            <person name="Spatafora J."/>
            <person name="Crous P."/>
            <person name="Grigoriev I."/>
        </authorList>
    </citation>
    <scope>NUCLEOTIDE SEQUENCE</scope>
    <source>
        <strain evidence="1">ATCC 200398</strain>
    </source>
</reference>
<comment type="caution">
    <text evidence="1">The sequence shown here is derived from an EMBL/GenBank/DDBJ whole genome shotgun (WGS) entry which is preliminary data.</text>
</comment>
<sequence>MFSIGMSVMCGVAGLSFIVPILSFMDEEIGPSLDLTWADLTYTSTGCRIDDCWKAD</sequence>
<evidence type="ECO:0000313" key="1">
    <source>
        <dbReference type="EMBL" id="KAF2475111.1"/>
    </source>
</evidence>
<accession>A0ACB6R7F4</accession>